<feature type="region of interest" description="Disordered" evidence="1">
    <location>
        <begin position="210"/>
        <end position="246"/>
    </location>
</feature>
<dbReference type="AlphaFoldDB" id="A0A9D4TVP1"/>
<dbReference type="Proteomes" id="UP001055712">
    <property type="component" value="Unassembled WGS sequence"/>
</dbReference>
<evidence type="ECO:0000256" key="1">
    <source>
        <dbReference type="SAM" id="MobiDB-lite"/>
    </source>
</evidence>
<dbReference type="EMBL" id="SIDB01000002">
    <property type="protein sequence ID" value="KAI3436031.1"/>
    <property type="molecule type" value="Genomic_DNA"/>
</dbReference>
<reference evidence="2" key="1">
    <citation type="journal article" date="2019" name="Plant J.">
        <title>Chlorella vulgaris genome assembly and annotation reveals the molecular basis for metabolic acclimation to high light conditions.</title>
        <authorList>
            <person name="Cecchin M."/>
            <person name="Marcolungo L."/>
            <person name="Rossato M."/>
            <person name="Girolomoni L."/>
            <person name="Cosentino E."/>
            <person name="Cuine S."/>
            <person name="Li-Beisson Y."/>
            <person name="Delledonne M."/>
            <person name="Ballottari M."/>
        </authorList>
    </citation>
    <scope>NUCLEOTIDE SEQUENCE</scope>
    <source>
        <strain evidence="2">211/11P</strain>
    </source>
</reference>
<feature type="compositionally biased region" description="Basic residues" evidence="1">
    <location>
        <begin position="284"/>
        <end position="299"/>
    </location>
</feature>
<name>A0A9D4TVP1_CHLVU</name>
<evidence type="ECO:0008006" key="4">
    <source>
        <dbReference type="Google" id="ProtNLM"/>
    </source>
</evidence>
<feature type="region of interest" description="Disordered" evidence="1">
    <location>
        <begin position="115"/>
        <end position="155"/>
    </location>
</feature>
<organism evidence="2 3">
    <name type="scientific">Chlorella vulgaris</name>
    <name type="common">Green alga</name>
    <dbReference type="NCBI Taxonomy" id="3077"/>
    <lineage>
        <taxon>Eukaryota</taxon>
        <taxon>Viridiplantae</taxon>
        <taxon>Chlorophyta</taxon>
        <taxon>core chlorophytes</taxon>
        <taxon>Trebouxiophyceae</taxon>
        <taxon>Chlorellales</taxon>
        <taxon>Chlorellaceae</taxon>
        <taxon>Chlorella clade</taxon>
        <taxon>Chlorella</taxon>
    </lineage>
</organism>
<protein>
    <recommendedName>
        <fullName evidence="4">BZIP domain-containing protein</fullName>
    </recommendedName>
</protein>
<gene>
    <name evidence="2" type="ORF">D9Q98_002088</name>
</gene>
<sequence length="422" mass="44480">MLPAAFSVPLLENDLIGTEAPAGAPAFLGRAEGAGAACDPAIFLVDDPEPVLACGGHQSSALSLNGCGAQHQTHTAARDIAMRQQLPESSADDMLRELERSMDFLLPHQSIELLLMGGGGRGDDGRSSWQSPPISGPNTPPSALTSPTNWQPSAFPAIPEETELPQAELEPSLPDLTASAFSHPQPDAQQLSIFVPLTMLPDAAAAPEIKAEPFTSPKAGADAIGSNSGDEEAPSPTASDVSSLHGMDATFSNGGGRRYPRIASMPNLHLSLEEASSAGPPAAQRRRTSGRARALPRSRSHSDLSLAHGGNRTAVASDELERYNVPHLPFLTPPHLRKGRGGRQPAIDPRLDPSVDPKRARRIMANRLSAAKSKLRQKNSAQAEAQVAELERLQAEGLLPKPEPMDASPAAIAPSLSNTQRR</sequence>
<evidence type="ECO:0000313" key="3">
    <source>
        <dbReference type="Proteomes" id="UP001055712"/>
    </source>
</evidence>
<keyword evidence="3" id="KW-1185">Reference proteome</keyword>
<feature type="region of interest" description="Disordered" evidence="1">
    <location>
        <begin position="331"/>
        <end position="357"/>
    </location>
</feature>
<evidence type="ECO:0000313" key="2">
    <source>
        <dbReference type="EMBL" id="KAI3436031.1"/>
    </source>
</evidence>
<dbReference type="OrthoDB" id="1435597at2759"/>
<reference evidence="2" key="2">
    <citation type="submission" date="2020-11" db="EMBL/GenBank/DDBJ databases">
        <authorList>
            <person name="Cecchin M."/>
            <person name="Marcolungo L."/>
            <person name="Rossato M."/>
            <person name="Girolomoni L."/>
            <person name="Cosentino E."/>
            <person name="Cuine S."/>
            <person name="Li-Beisson Y."/>
            <person name="Delledonne M."/>
            <person name="Ballottari M."/>
        </authorList>
    </citation>
    <scope>NUCLEOTIDE SEQUENCE</scope>
    <source>
        <strain evidence="2">211/11P</strain>
        <tissue evidence="2">Whole cell</tissue>
    </source>
</reference>
<feature type="compositionally biased region" description="Polar residues" evidence="1">
    <location>
        <begin position="141"/>
        <end position="152"/>
    </location>
</feature>
<accession>A0A9D4TVP1</accession>
<proteinExistence type="predicted"/>
<feature type="region of interest" description="Disordered" evidence="1">
    <location>
        <begin position="394"/>
        <end position="422"/>
    </location>
</feature>
<feature type="region of interest" description="Disordered" evidence="1">
    <location>
        <begin position="275"/>
        <end position="310"/>
    </location>
</feature>
<comment type="caution">
    <text evidence="2">The sequence shown here is derived from an EMBL/GenBank/DDBJ whole genome shotgun (WGS) entry which is preliminary data.</text>
</comment>